<keyword evidence="1" id="KW-0175">Coiled coil</keyword>
<feature type="coiled-coil region" evidence="1">
    <location>
        <begin position="381"/>
        <end position="468"/>
    </location>
</feature>
<organism evidence="2 3">
    <name type="scientific">Dysgonomonas alginatilytica</name>
    <dbReference type="NCBI Taxonomy" id="1605892"/>
    <lineage>
        <taxon>Bacteria</taxon>
        <taxon>Pseudomonadati</taxon>
        <taxon>Bacteroidota</taxon>
        <taxon>Bacteroidia</taxon>
        <taxon>Bacteroidales</taxon>
        <taxon>Dysgonomonadaceae</taxon>
        <taxon>Dysgonomonas</taxon>
    </lineage>
</organism>
<dbReference type="Proteomes" id="UP000247973">
    <property type="component" value="Unassembled WGS sequence"/>
</dbReference>
<comment type="caution">
    <text evidence="2">The sequence shown here is derived from an EMBL/GenBank/DDBJ whole genome shotgun (WGS) entry which is preliminary data.</text>
</comment>
<reference evidence="2 3" key="1">
    <citation type="submission" date="2018-03" db="EMBL/GenBank/DDBJ databases">
        <title>Genomic Encyclopedia of Archaeal and Bacterial Type Strains, Phase II (KMG-II): from individual species to whole genera.</title>
        <authorList>
            <person name="Goeker M."/>
        </authorList>
    </citation>
    <scope>NUCLEOTIDE SEQUENCE [LARGE SCALE GENOMIC DNA]</scope>
    <source>
        <strain evidence="2 3">DSM 100214</strain>
    </source>
</reference>
<gene>
    <name evidence="2" type="ORF">CLV62_101494</name>
</gene>
<proteinExistence type="predicted"/>
<feature type="coiled-coil region" evidence="1">
    <location>
        <begin position="256"/>
        <end position="286"/>
    </location>
</feature>
<dbReference type="RefSeq" id="WP_146212679.1">
    <property type="nucleotide sequence ID" value="NZ_QICL01000001.1"/>
</dbReference>
<sequence length="646" mass="72627">MANNKKTLSIDLKINGDKQLKETVNDLTALDKAIITAKFPTKLAESFRSFSDLSVIFSKDTDYMVEAITKVVPTMNVASQKINDIATTYLGISGKRQIDEIEKLSKIKYSSDIKYTEEAKKLYENYYNSQQKLYSNDLEKLKQISKEKKEYEEAYIQRKKEIQREVEKSLKYGQSDTPDTVAIKLITELKNLSDLKKDANLSNIVIQKQFIKEEETLQTDRNKRIADLETSALERNAEAGQTFNFIKLNETKENYKEIEKLRLENIKAAKEEAKRVADAYDEMAKAFEKGSTGEAVILEEKKNKLSGINKQIIKDQQAVNDSTKTITAATQIYYDELAKKITDFHTKWTEVYGAMGGMVKGFLDLQITGLKEDQEETAKVIAEKTKAYEEHTGKVKSLEEEAKTASGGRAIVVQEQLAREMEAQAELLKQKKEAEKEKEEIDKQIARKKKQQAKIDKVQEIAKATANQAAAIIKAWGMGPILGPIMAGITALATGIQIVKMKQEWDKLEDGGLLKGKRHSQGGMRIEGSNIEVEGDEFVVNRISTRKNLGLIDYINTQRRELSPADLTTFFARSGRNNTVQQHTIKHMYEQGGQLTNLAVVDSSTAPDNSKILEAISRINFQPVVSVVDIANAQSNITHVKDIAGV</sequence>
<feature type="coiled-coil region" evidence="1">
    <location>
        <begin position="134"/>
        <end position="161"/>
    </location>
</feature>
<keyword evidence="3" id="KW-1185">Reference proteome</keyword>
<evidence type="ECO:0000313" key="2">
    <source>
        <dbReference type="EMBL" id="PXV69225.1"/>
    </source>
</evidence>
<dbReference type="OrthoDB" id="996467at2"/>
<name>A0A2V3Q1N2_9BACT</name>
<evidence type="ECO:0000313" key="3">
    <source>
        <dbReference type="Proteomes" id="UP000247973"/>
    </source>
</evidence>
<accession>A0A2V3Q1N2</accession>
<dbReference type="EMBL" id="QICL01000001">
    <property type="protein sequence ID" value="PXV69225.1"/>
    <property type="molecule type" value="Genomic_DNA"/>
</dbReference>
<protein>
    <submittedName>
        <fullName evidence="2">Uncharacterized protein</fullName>
    </submittedName>
</protein>
<dbReference type="AlphaFoldDB" id="A0A2V3Q1N2"/>
<evidence type="ECO:0000256" key="1">
    <source>
        <dbReference type="SAM" id="Coils"/>
    </source>
</evidence>